<gene>
    <name evidence="2" type="ORF">PCOR1329_LOCUS15937</name>
</gene>
<dbReference type="PROSITE" id="PS50125">
    <property type="entry name" value="GUANYLATE_CYCLASE_2"/>
    <property type="match status" value="1"/>
</dbReference>
<proteinExistence type="predicted"/>
<reference evidence="2" key="1">
    <citation type="submission" date="2023-10" db="EMBL/GenBank/DDBJ databases">
        <authorList>
            <person name="Chen Y."/>
            <person name="Shah S."/>
            <person name="Dougan E. K."/>
            <person name="Thang M."/>
            <person name="Chan C."/>
        </authorList>
    </citation>
    <scope>NUCLEOTIDE SEQUENCE [LARGE SCALE GENOMIC DNA]</scope>
</reference>
<protein>
    <recommendedName>
        <fullName evidence="1">Guanylate cyclase domain-containing protein</fullName>
    </recommendedName>
</protein>
<dbReference type="Proteomes" id="UP001189429">
    <property type="component" value="Unassembled WGS sequence"/>
</dbReference>
<dbReference type="EMBL" id="CAUYUJ010004861">
    <property type="protein sequence ID" value="CAK0811259.1"/>
    <property type="molecule type" value="Genomic_DNA"/>
</dbReference>
<dbReference type="Gene3D" id="3.30.70.1230">
    <property type="entry name" value="Nucleotide cyclase"/>
    <property type="match status" value="1"/>
</dbReference>
<name>A0ABN9QZI9_9DINO</name>
<accession>A0ABN9QZI9</accession>
<dbReference type="InterPro" id="IPR001054">
    <property type="entry name" value="A/G_cyclase"/>
</dbReference>
<evidence type="ECO:0000313" key="2">
    <source>
        <dbReference type="EMBL" id="CAK0811259.1"/>
    </source>
</evidence>
<feature type="non-terminal residue" evidence="2">
    <location>
        <position position="99"/>
    </location>
</feature>
<keyword evidence="3" id="KW-1185">Reference proteome</keyword>
<feature type="domain" description="Guanylate cyclase" evidence="1">
    <location>
        <begin position="32"/>
        <end position="99"/>
    </location>
</feature>
<dbReference type="PANTHER" id="PTHR43081">
    <property type="entry name" value="ADENYLATE CYCLASE, TERMINAL-DIFFERENTIATION SPECIFIC-RELATED"/>
    <property type="match status" value="1"/>
</dbReference>
<dbReference type="CDD" id="cd07302">
    <property type="entry name" value="CHD"/>
    <property type="match status" value="1"/>
</dbReference>
<organism evidence="2 3">
    <name type="scientific">Prorocentrum cordatum</name>
    <dbReference type="NCBI Taxonomy" id="2364126"/>
    <lineage>
        <taxon>Eukaryota</taxon>
        <taxon>Sar</taxon>
        <taxon>Alveolata</taxon>
        <taxon>Dinophyceae</taxon>
        <taxon>Prorocentrales</taxon>
        <taxon>Prorocentraceae</taxon>
        <taxon>Prorocentrum</taxon>
    </lineage>
</organism>
<dbReference type="InterPro" id="IPR029787">
    <property type="entry name" value="Nucleotide_cyclase"/>
</dbReference>
<dbReference type="Pfam" id="PF00211">
    <property type="entry name" value="Guanylate_cyc"/>
    <property type="match status" value="1"/>
</dbReference>
<dbReference type="SUPFAM" id="SSF55073">
    <property type="entry name" value="Nucleotide cyclase"/>
    <property type="match status" value="1"/>
</dbReference>
<sequence>MFKRYVPNSVVRDIVRGDERAMRLHVSQREVTIMFSDIANFTPIAESLKQVDLLFLLTRYFSIMTRIVETYEGLVAEILGDGLVVFWNTPDDVSDHAAK</sequence>
<dbReference type="PANTHER" id="PTHR43081:SF1">
    <property type="entry name" value="ADENYLATE CYCLASE, TERMINAL-DIFFERENTIATION SPECIFIC"/>
    <property type="match status" value="1"/>
</dbReference>
<comment type="caution">
    <text evidence="2">The sequence shown here is derived from an EMBL/GenBank/DDBJ whole genome shotgun (WGS) entry which is preliminary data.</text>
</comment>
<dbReference type="InterPro" id="IPR050697">
    <property type="entry name" value="Adenylyl/Guanylyl_Cyclase_3/4"/>
</dbReference>
<evidence type="ECO:0000313" key="3">
    <source>
        <dbReference type="Proteomes" id="UP001189429"/>
    </source>
</evidence>
<evidence type="ECO:0000259" key="1">
    <source>
        <dbReference type="PROSITE" id="PS50125"/>
    </source>
</evidence>